<feature type="domain" description="EF-hand" evidence="1">
    <location>
        <begin position="131"/>
        <end position="166"/>
    </location>
</feature>
<name>A0A7S2N582_9DINO</name>
<dbReference type="InterPro" id="IPR002048">
    <property type="entry name" value="EF_hand_dom"/>
</dbReference>
<proteinExistence type="predicted"/>
<sequence length="343" mass="38430">MSSTTIRAATSRKEQPLLVLTDRPGHSDKSWKFDVESFFEEAKVTTSGIEVLRSRFDKFCSVSEDGRGETFLSFDDFHRINAYYGICKPREEEHMCRAMDQQGHGCIRFQDFLMGCAAASPTCQHILNSHTGLVRARYIFKYFNASQSGTLDYEELAALLADMNRPLDEPDEVQRSYTVGLAQELGDVSVTTLRVTGLSGALCDIRVSTRWTGLRVRREIARELQVPIEGQELLLGNTIFSEDEVLENVIPAGATSVTVTLVRSQSWDDLRWPYATEPSITDGMVGLERLVHVTFERFYGAMVGEQLRGTSRLFRLHRNIMHTRKSICTGKSAQPAKSALGGA</sequence>
<dbReference type="AlphaFoldDB" id="A0A7S2N582"/>
<dbReference type="GO" id="GO:0005509">
    <property type="term" value="F:calcium ion binding"/>
    <property type="evidence" value="ECO:0007669"/>
    <property type="project" value="InterPro"/>
</dbReference>
<dbReference type="SUPFAM" id="SSF47473">
    <property type="entry name" value="EF-hand"/>
    <property type="match status" value="1"/>
</dbReference>
<dbReference type="PROSITE" id="PS50222">
    <property type="entry name" value="EF_HAND_2"/>
    <property type="match status" value="1"/>
</dbReference>
<dbReference type="InterPro" id="IPR011992">
    <property type="entry name" value="EF-hand-dom_pair"/>
</dbReference>
<reference evidence="2" key="1">
    <citation type="submission" date="2021-01" db="EMBL/GenBank/DDBJ databases">
        <authorList>
            <person name="Corre E."/>
            <person name="Pelletier E."/>
            <person name="Niang G."/>
            <person name="Scheremetjew M."/>
            <person name="Finn R."/>
            <person name="Kale V."/>
            <person name="Holt S."/>
            <person name="Cochrane G."/>
            <person name="Meng A."/>
            <person name="Brown T."/>
            <person name="Cohen L."/>
        </authorList>
    </citation>
    <scope>NUCLEOTIDE SEQUENCE</scope>
    <source>
        <strain evidence="2">CCMP2222</strain>
    </source>
</reference>
<dbReference type="CDD" id="cd17039">
    <property type="entry name" value="Ubl_ubiquitin_like"/>
    <property type="match status" value="1"/>
</dbReference>
<accession>A0A7S2N582</accession>
<protein>
    <recommendedName>
        <fullName evidence="1">EF-hand domain-containing protein</fullName>
    </recommendedName>
</protein>
<evidence type="ECO:0000313" key="2">
    <source>
        <dbReference type="EMBL" id="CAD9520298.1"/>
    </source>
</evidence>
<gene>
    <name evidence="2" type="ORF">AAND1436_LOCUS41371</name>
</gene>
<dbReference type="Gene3D" id="1.10.238.10">
    <property type="entry name" value="EF-hand"/>
    <property type="match status" value="1"/>
</dbReference>
<organism evidence="2">
    <name type="scientific">Alexandrium andersonii</name>
    <dbReference type="NCBI Taxonomy" id="327968"/>
    <lineage>
        <taxon>Eukaryota</taxon>
        <taxon>Sar</taxon>
        <taxon>Alveolata</taxon>
        <taxon>Dinophyceae</taxon>
        <taxon>Gonyaulacales</taxon>
        <taxon>Pyrocystaceae</taxon>
        <taxon>Alexandrium</taxon>
    </lineage>
</organism>
<dbReference type="EMBL" id="HBGQ01086852">
    <property type="protein sequence ID" value="CAD9520298.1"/>
    <property type="molecule type" value="Transcribed_RNA"/>
</dbReference>
<evidence type="ECO:0000259" key="1">
    <source>
        <dbReference type="PROSITE" id="PS50222"/>
    </source>
</evidence>